<evidence type="ECO:0000256" key="3">
    <source>
        <dbReference type="ARBA" id="ARBA00022884"/>
    </source>
</evidence>
<accession>A0A397S0E8</accession>
<keyword evidence="11" id="KW-1185">Reference proteome</keyword>
<comment type="caution">
    <text evidence="10">The sequence shown here is derived from an EMBL/GenBank/DDBJ whole genome shotgun (WGS) entry which is preliminary data.</text>
</comment>
<evidence type="ECO:0000256" key="8">
    <source>
        <dbReference type="RuleBase" id="RU003905"/>
    </source>
</evidence>
<evidence type="ECO:0000256" key="2">
    <source>
        <dbReference type="ARBA" id="ARBA00022730"/>
    </source>
</evidence>
<dbReference type="OrthoDB" id="9806135at2"/>
<dbReference type="GO" id="GO:0003735">
    <property type="term" value="F:structural constituent of ribosome"/>
    <property type="evidence" value="ECO:0007669"/>
    <property type="project" value="UniProtKB-UniRule"/>
</dbReference>
<dbReference type="GO" id="GO:0022625">
    <property type="term" value="C:cytosolic large ribosomal subunit"/>
    <property type="evidence" value="ECO:0007669"/>
    <property type="project" value="TreeGrafter"/>
</dbReference>
<gene>
    <name evidence="7" type="primary">rplC</name>
    <name evidence="10" type="ORF">EI71_00471</name>
</gene>
<comment type="function">
    <text evidence="7 9">One of the primary rRNA binding proteins, it binds directly near the 3'-end of the 23S rRNA, where it nucleates assembly of the 50S subunit.</text>
</comment>
<evidence type="ECO:0000256" key="9">
    <source>
        <dbReference type="RuleBase" id="RU003906"/>
    </source>
</evidence>
<dbReference type="Gene3D" id="3.30.160.810">
    <property type="match status" value="1"/>
</dbReference>
<dbReference type="Proteomes" id="UP000266506">
    <property type="component" value="Unassembled WGS sequence"/>
</dbReference>
<dbReference type="InParanoid" id="A0A397S0E8"/>
<evidence type="ECO:0000256" key="5">
    <source>
        <dbReference type="ARBA" id="ARBA00023274"/>
    </source>
</evidence>
<dbReference type="FunFam" id="3.30.160.810:FF:000002">
    <property type="entry name" value="50S ribosomal protein L3"/>
    <property type="match status" value="1"/>
</dbReference>
<reference evidence="10 11" key="1">
    <citation type="submission" date="2018-08" db="EMBL/GenBank/DDBJ databases">
        <title>Genomic Encyclopedia of Archaeal and Bacterial Type Strains, Phase II (KMG-II): from individual species to whole genera.</title>
        <authorList>
            <person name="Goeker M."/>
        </authorList>
    </citation>
    <scope>NUCLEOTIDE SEQUENCE [LARGE SCALE GENOMIC DNA]</scope>
    <source>
        <strain evidence="10 11">ATCC 27112</strain>
    </source>
</reference>
<dbReference type="NCBIfam" id="TIGR03625">
    <property type="entry name" value="L3_bact"/>
    <property type="match status" value="1"/>
</dbReference>
<evidence type="ECO:0000256" key="4">
    <source>
        <dbReference type="ARBA" id="ARBA00022980"/>
    </source>
</evidence>
<keyword evidence="5 7" id="KW-0687">Ribonucleoprotein</keyword>
<dbReference type="Gene3D" id="2.40.30.10">
    <property type="entry name" value="Translation factors"/>
    <property type="match status" value="1"/>
</dbReference>
<organism evidence="10 11">
    <name type="scientific">Anaeroplasma bactoclasticum</name>
    <dbReference type="NCBI Taxonomy" id="2088"/>
    <lineage>
        <taxon>Bacteria</taxon>
        <taxon>Bacillati</taxon>
        <taxon>Mycoplasmatota</taxon>
        <taxon>Mollicutes</taxon>
        <taxon>Anaeroplasmatales</taxon>
        <taxon>Anaeroplasmataceae</taxon>
        <taxon>Anaeroplasma</taxon>
    </lineage>
</organism>
<dbReference type="PANTHER" id="PTHR11229:SF16">
    <property type="entry name" value="LARGE RIBOSOMAL SUBUNIT PROTEIN UL3C"/>
    <property type="match status" value="1"/>
</dbReference>
<keyword evidence="4 7" id="KW-0689">Ribosomal protein</keyword>
<dbReference type="GO" id="GO:0006412">
    <property type="term" value="P:translation"/>
    <property type="evidence" value="ECO:0007669"/>
    <property type="project" value="UniProtKB-UniRule"/>
</dbReference>
<dbReference type="EMBL" id="QXEV01000003">
    <property type="protein sequence ID" value="RIA78159.1"/>
    <property type="molecule type" value="Genomic_DNA"/>
</dbReference>
<dbReference type="AlphaFoldDB" id="A0A397S0E8"/>
<keyword evidence="3 7" id="KW-0694">RNA-binding</keyword>
<evidence type="ECO:0000313" key="11">
    <source>
        <dbReference type="Proteomes" id="UP000266506"/>
    </source>
</evidence>
<dbReference type="RefSeq" id="WP_119015636.1">
    <property type="nucleotide sequence ID" value="NZ_QXEV01000003.1"/>
</dbReference>
<dbReference type="HAMAP" id="MF_01325_B">
    <property type="entry name" value="Ribosomal_uL3_B"/>
    <property type="match status" value="1"/>
</dbReference>
<dbReference type="InterPro" id="IPR009000">
    <property type="entry name" value="Transl_B-barrel_sf"/>
</dbReference>
<comment type="similarity">
    <text evidence="1 7 8">Belongs to the universal ribosomal protein uL3 family.</text>
</comment>
<dbReference type="FunCoup" id="A0A397S0E8">
    <property type="interactions" value="398"/>
</dbReference>
<sequence length="214" mass="22920">MAKGILGRKLGMTQIFDAAGNLVPVTIVDCSENVVLQQKTVENDGYVAVQVGVANKKVNLSNKPEQGHVAKANTAPKRFIREFRFSEAQGNDLLSYNVGQEIKCDIFAAGDIVDVTGTSKGKGFAGTIKRYNHARLRMTHGVSACHREVGSLGAIKGNLKGKKLPGHMGSETVTLQNLTIAKVDAERELILIRGNVPGPKKGFVVIKTAVKAVK</sequence>
<evidence type="ECO:0000256" key="6">
    <source>
        <dbReference type="ARBA" id="ARBA00035243"/>
    </source>
</evidence>
<dbReference type="InterPro" id="IPR000597">
    <property type="entry name" value="Ribosomal_uL3"/>
</dbReference>
<keyword evidence="2 7" id="KW-0699">rRNA-binding</keyword>
<dbReference type="InterPro" id="IPR019927">
    <property type="entry name" value="Ribosomal_uL3_bac/org-type"/>
</dbReference>
<dbReference type="Pfam" id="PF00297">
    <property type="entry name" value="Ribosomal_L3"/>
    <property type="match status" value="1"/>
</dbReference>
<protein>
    <recommendedName>
        <fullName evidence="6 7">Large ribosomal subunit protein uL3</fullName>
    </recommendedName>
</protein>
<comment type="subunit">
    <text evidence="7 9">Part of the 50S ribosomal subunit. Forms a cluster with proteins L14 and L19.</text>
</comment>
<dbReference type="FunFam" id="2.40.30.10:FF:000004">
    <property type="entry name" value="50S ribosomal protein L3"/>
    <property type="match status" value="1"/>
</dbReference>
<proteinExistence type="inferred from homology"/>
<evidence type="ECO:0000256" key="1">
    <source>
        <dbReference type="ARBA" id="ARBA00006540"/>
    </source>
</evidence>
<dbReference type="GO" id="GO:0019843">
    <property type="term" value="F:rRNA binding"/>
    <property type="evidence" value="ECO:0007669"/>
    <property type="project" value="UniProtKB-UniRule"/>
</dbReference>
<name>A0A397S0E8_9MOLU</name>
<evidence type="ECO:0000313" key="10">
    <source>
        <dbReference type="EMBL" id="RIA78159.1"/>
    </source>
</evidence>
<dbReference type="SUPFAM" id="SSF50447">
    <property type="entry name" value="Translation proteins"/>
    <property type="match status" value="1"/>
</dbReference>
<dbReference type="PANTHER" id="PTHR11229">
    <property type="entry name" value="50S RIBOSOMAL PROTEIN L3"/>
    <property type="match status" value="1"/>
</dbReference>
<evidence type="ECO:0000256" key="7">
    <source>
        <dbReference type="HAMAP-Rule" id="MF_01325"/>
    </source>
</evidence>
<dbReference type="InterPro" id="IPR019926">
    <property type="entry name" value="Ribosomal_uL3_CS"/>
</dbReference>
<dbReference type="PROSITE" id="PS00474">
    <property type="entry name" value="RIBOSOMAL_L3"/>
    <property type="match status" value="1"/>
</dbReference>